<proteinExistence type="predicted"/>
<reference evidence="2" key="1">
    <citation type="submission" date="2018-06" db="EMBL/GenBank/DDBJ databases">
        <authorList>
            <person name="Zhirakovskaya E."/>
        </authorList>
    </citation>
    <scope>NUCLEOTIDE SEQUENCE</scope>
</reference>
<dbReference type="InterPro" id="IPR000415">
    <property type="entry name" value="Nitroreductase-like"/>
</dbReference>
<feature type="domain" description="Nitroreductase" evidence="1">
    <location>
        <begin position="9"/>
        <end position="60"/>
    </location>
</feature>
<dbReference type="AlphaFoldDB" id="A0A3B0SQT5"/>
<dbReference type="Pfam" id="PF00881">
    <property type="entry name" value="Nitroreductase"/>
    <property type="match status" value="1"/>
</dbReference>
<dbReference type="GO" id="GO:0016491">
    <property type="term" value="F:oxidoreductase activity"/>
    <property type="evidence" value="ECO:0007669"/>
    <property type="project" value="InterPro"/>
</dbReference>
<evidence type="ECO:0000259" key="1">
    <source>
        <dbReference type="Pfam" id="PF00881"/>
    </source>
</evidence>
<accession>A0A3B0SQT5</accession>
<protein>
    <recommendedName>
        <fullName evidence="1">Nitroreductase domain-containing protein</fullName>
    </recommendedName>
</protein>
<dbReference type="SUPFAM" id="SSF55469">
    <property type="entry name" value="FMN-dependent nitroreductase-like"/>
    <property type="match status" value="1"/>
</dbReference>
<sequence>MPWDVPYWWVDGGATMMAILLAATNEGLAAGFQGNHNFDGLGAVLDIPESERPLGVITIGFAAPDDRARGSVLRGRRPRTDTVHYDRW</sequence>
<dbReference type="EMBL" id="UOEK01000113">
    <property type="protein sequence ID" value="VAV97205.1"/>
    <property type="molecule type" value="Genomic_DNA"/>
</dbReference>
<gene>
    <name evidence="2" type="ORF">MNBD_ACTINO02-1236</name>
</gene>
<dbReference type="Gene3D" id="3.40.109.10">
    <property type="entry name" value="NADH Oxidase"/>
    <property type="match status" value="1"/>
</dbReference>
<organism evidence="2">
    <name type="scientific">hydrothermal vent metagenome</name>
    <dbReference type="NCBI Taxonomy" id="652676"/>
    <lineage>
        <taxon>unclassified sequences</taxon>
        <taxon>metagenomes</taxon>
        <taxon>ecological metagenomes</taxon>
    </lineage>
</organism>
<dbReference type="InterPro" id="IPR029479">
    <property type="entry name" value="Nitroreductase"/>
</dbReference>
<dbReference type="CDD" id="cd02062">
    <property type="entry name" value="Nitro_FMN_reductase"/>
    <property type="match status" value="1"/>
</dbReference>
<evidence type="ECO:0000313" key="2">
    <source>
        <dbReference type="EMBL" id="VAV97205.1"/>
    </source>
</evidence>
<name>A0A3B0SQT5_9ZZZZ</name>